<name>A0ABP7QFT1_9BURK</name>
<reference evidence="2" key="1">
    <citation type="journal article" date="2019" name="Int. J. Syst. Evol. Microbiol.">
        <title>The Global Catalogue of Microorganisms (GCM) 10K type strain sequencing project: providing services to taxonomists for standard genome sequencing and annotation.</title>
        <authorList>
            <consortium name="The Broad Institute Genomics Platform"/>
            <consortium name="The Broad Institute Genome Sequencing Center for Infectious Disease"/>
            <person name="Wu L."/>
            <person name="Ma J."/>
        </authorList>
    </citation>
    <scope>NUCLEOTIDE SEQUENCE [LARGE SCALE GENOMIC DNA]</scope>
    <source>
        <strain evidence="2">JCM 17561</strain>
    </source>
</reference>
<evidence type="ECO:0000313" key="1">
    <source>
        <dbReference type="EMBL" id="GAA3981830.1"/>
    </source>
</evidence>
<dbReference type="Proteomes" id="UP001501627">
    <property type="component" value="Unassembled WGS sequence"/>
</dbReference>
<sequence>MLTMLTAINVSDVSPASDDFTALATRHPLCWVRLSGLPAGRVEPRIAALRVQRHWADYLDAFIDQSVLC</sequence>
<comment type="caution">
    <text evidence="1">The sequence shown here is derived from an EMBL/GenBank/DDBJ whole genome shotgun (WGS) entry which is preliminary data.</text>
</comment>
<proteinExistence type="predicted"/>
<organism evidence="1 2">
    <name type="scientific">Comamonas faecalis</name>
    <dbReference type="NCBI Taxonomy" id="1387849"/>
    <lineage>
        <taxon>Bacteria</taxon>
        <taxon>Pseudomonadati</taxon>
        <taxon>Pseudomonadota</taxon>
        <taxon>Betaproteobacteria</taxon>
        <taxon>Burkholderiales</taxon>
        <taxon>Comamonadaceae</taxon>
        <taxon>Comamonas</taxon>
    </lineage>
</organism>
<accession>A0ABP7QFT1</accession>
<evidence type="ECO:0000313" key="2">
    <source>
        <dbReference type="Proteomes" id="UP001501627"/>
    </source>
</evidence>
<keyword evidence="2" id="KW-1185">Reference proteome</keyword>
<dbReference type="EMBL" id="BAABBP010000001">
    <property type="protein sequence ID" value="GAA3981830.1"/>
    <property type="molecule type" value="Genomic_DNA"/>
</dbReference>
<gene>
    <name evidence="1" type="ORF">GCM10022279_01790</name>
</gene>
<protein>
    <submittedName>
        <fullName evidence="1">Uncharacterized protein</fullName>
    </submittedName>
</protein>